<reference evidence="2 3" key="2">
    <citation type="journal article" date="2016" name="Int. J. Syst. Evol. Microbiol.">
        <title>Vitellibacter aquimaris sp. nov., a marine bacterium isolated from seawater.</title>
        <authorList>
            <person name="Thevarajoo S."/>
            <person name="Selvaratnam C."/>
            <person name="Goh K.M."/>
            <person name="Hong K.W."/>
            <person name="Chan X.Y."/>
            <person name="Chan K.G."/>
            <person name="Chong C.S."/>
        </authorList>
    </citation>
    <scope>NUCLEOTIDE SEQUENCE [LARGE SCALE GENOMIC DNA]</scope>
    <source>
        <strain evidence="2 3">D-24</strain>
    </source>
</reference>
<keyword evidence="3" id="KW-1185">Reference proteome</keyword>
<organism evidence="2 3">
    <name type="scientific">Aequorivita aquimaris</name>
    <dbReference type="NCBI Taxonomy" id="1548749"/>
    <lineage>
        <taxon>Bacteria</taxon>
        <taxon>Pseudomonadati</taxon>
        <taxon>Bacteroidota</taxon>
        <taxon>Flavobacteriia</taxon>
        <taxon>Flavobacteriales</taxon>
        <taxon>Flavobacteriaceae</taxon>
        <taxon>Aequorivita</taxon>
    </lineage>
</organism>
<feature type="region of interest" description="Disordered" evidence="1">
    <location>
        <begin position="1"/>
        <end position="51"/>
    </location>
</feature>
<dbReference type="AlphaFoldDB" id="A0A137RE83"/>
<proteinExistence type="predicted"/>
<evidence type="ECO:0000256" key="1">
    <source>
        <dbReference type="SAM" id="MobiDB-lite"/>
    </source>
</evidence>
<reference evidence="3" key="1">
    <citation type="submission" date="2014-10" db="EMBL/GenBank/DDBJ databases">
        <title>Genome sequencing of Vitellibacter sp. D-24.</title>
        <authorList>
            <person name="Thevarajoo S."/>
            <person name="Selvaratnam C."/>
            <person name="Goh K.M."/>
            <person name="Chong C.S."/>
        </authorList>
    </citation>
    <scope>NUCLEOTIDE SEQUENCE [LARGE SCALE GENOMIC DNA]</scope>
    <source>
        <strain evidence="3">D-24</strain>
    </source>
</reference>
<feature type="compositionally biased region" description="Basic and acidic residues" evidence="1">
    <location>
        <begin position="15"/>
        <end position="24"/>
    </location>
</feature>
<comment type="caution">
    <text evidence="2">The sequence shown here is derived from an EMBL/GenBank/DDBJ whole genome shotgun (WGS) entry which is preliminary data.</text>
</comment>
<gene>
    <name evidence="2" type="ORF">LS48_14800</name>
</gene>
<sequence length="87" mass="9196">PDGAEGPSPSNHRRQCAEDLRTDETAATPPGRSMMTMRTASIPSKGGTAEEPLRPAVTALAKRLCAVNGHVMGWHPVIGLPVREARA</sequence>
<name>A0A137RE83_9FLAO</name>
<dbReference type="EMBL" id="JRWG01000060">
    <property type="protein sequence ID" value="KXN97808.1"/>
    <property type="molecule type" value="Genomic_DNA"/>
</dbReference>
<protein>
    <submittedName>
        <fullName evidence="2">Uncharacterized protein</fullName>
    </submittedName>
</protein>
<evidence type="ECO:0000313" key="3">
    <source>
        <dbReference type="Proteomes" id="UP000070138"/>
    </source>
</evidence>
<accession>A0A137RE83</accession>
<dbReference type="Proteomes" id="UP000070138">
    <property type="component" value="Unassembled WGS sequence"/>
</dbReference>
<feature type="non-terminal residue" evidence="2">
    <location>
        <position position="1"/>
    </location>
</feature>
<evidence type="ECO:0000313" key="2">
    <source>
        <dbReference type="EMBL" id="KXN97808.1"/>
    </source>
</evidence>